<dbReference type="CDD" id="cd17546">
    <property type="entry name" value="REC_hyHK_CKI1_RcsC-like"/>
    <property type="match status" value="1"/>
</dbReference>
<dbReference type="PROSITE" id="PS50894">
    <property type="entry name" value="HPT"/>
    <property type="match status" value="1"/>
</dbReference>
<dbReference type="SUPFAM" id="SSF52172">
    <property type="entry name" value="CheY-like"/>
    <property type="match status" value="1"/>
</dbReference>
<sequence length="1434" mass="157445">MLWLWLLLLLPLTSLAAPRLSTEERAWLATHPTLRVGTYRDGLPPLESLDNGKLAGLGPAYLQQVLDRLGLQSTLQIYPDRQSLWSAAVRGEVDVMLNVMPGLSDDTHMLYSTPYLEVSTVIVTRRDDTRIRSGDDLPHKHVAAVSGSPASLAVRQQIPDATVVTAPDLAGALDMLSHGQADALVSDPYSIRDYLGRNKNDTIRVVGPASLSLSSLTFGIPLDHQLLASAVNKALADIPNDVQTQIRAQWLQPYPALAQLNTGLVLSSKEREWLAQLPPLRVTAGENYPPFSFLDALGRPIGLDEDYFNYVVEQLGLRVERVRRPSLTAILQSAKAGEVDLIATVTPSAERADYLLFSHAYVRFPVVIVTRQSAENVSDLRSLARAKVAAPMVSASIPGIVREIPKAIVLDVPTTAEGLRMVASGQADAYIDNLAAVDKQINDRYAGLLKVAAPTGYDEELAIGVSPRYAPLVPLINRALINMPAEKQELIRNTWIPVHYSYGVSWRTVAKHLAPFVLVVLIAVTVLLLAYLRLRREIARRQRVEQRLDDQLSFQRTLMETVPYPLLAKDSSQRYIAVNLAYETMMGVPRERLLGRTTTQADLYDDALTERFEAMSHEAAEHGQSFHLDLQYRDGAGREREGLYWLKPFQLANGSPGGVVVTLVDVTDIRTAERRARASEERLLDVTQSLPVAVFQVCLHPDGNMEFPFIAGDTEGIFGLSRASITEAEAHLRALLHEDDRPLLGEAVQQMSETLQPFRLELRIRVNNQLRWILASSGSGRRLDNGDIVWGGYWEDITHAREQAQALAQAKEAAEVAAQAKADFLATMSHEIRTPMGGVLGMLELIEQTPLSTEQRHMLGTVETSAEVLLQVIDDILDFSKIEAGRLSIEHASMDLRMQADKVLGIVAQQAHQKNLRLRVRVDAALAANLLGDALRLRQIMLNLLNNAIKFTERGSINVRIEVLHDEPDTQRVRLTVADTGIGISPEQQKRLFQPFQQAESSTTRRFGGSGLGLAICRRLAEMMGGTLTLHSKPGAGTQISLVVSLGVEQRHNPDPQLSGRHALIASHHGDDAQTLADYLTALGMLVRQVQPQPDSSIAALIGHDDVDLLFADEAVLANDDRHDADTSCACVALTTTPHRPGHYLAAGIPMLSTNPLSWDALALASRDALGLLPAQQVSHAQAPSVAAPPSREQAQHAHQLILVAEDHPAGRDLLQRQLHQLGYACDLVNDGVEAADALTRTDYALLITDCHMPRLDGYGLSRRIRDNERNGTRHLPVVALTAGALPEQKQVCMDAGMDDYLSKPVRLAALHGMLQKWLPPAKANDPIDLELLREAYGSGDEVTRMIHMLIKTSRDETDQVEAMLADNNRIGLADGIHHIRGAVAMLKADAVTAAALKLELSLQEAHGDIDRDGIAAFIVQIREFVRALERMVG</sequence>
<dbReference type="SUPFAM" id="SSF47226">
    <property type="entry name" value="Histidine-containing phosphotransfer domain, HPT domain"/>
    <property type="match status" value="1"/>
</dbReference>
<feature type="domain" description="Response regulatory" evidence="15">
    <location>
        <begin position="1201"/>
        <end position="1319"/>
    </location>
</feature>
<dbReference type="Pfam" id="PF02518">
    <property type="entry name" value="HATPase_c"/>
    <property type="match status" value="1"/>
</dbReference>
<dbReference type="InterPro" id="IPR008207">
    <property type="entry name" value="Sig_transdc_His_kin_Hpt_dom"/>
</dbReference>
<dbReference type="PROSITE" id="PS50112">
    <property type="entry name" value="PAS"/>
    <property type="match status" value="1"/>
</dbReference>
<dbReference type="SMART" id="SM00387">
    <property type="entry name" value="HATPase_c"/>
    <property type="match status" value="1"/>
</dbReference>
<gene>
    <name evidence="18" type="ORF">DVJ77_20815</name>
</gene>
<evidence type="ECO:0000256" key="2">
    <source>
        <dbReference type="ARBA" id="ARBA00004429"/>
    </source>
</evidence>
<dbReference type="InterPro" id="IPR036890">
    <property type="entry name" value="HATPase_C_sf"/>
</dbReference>
<dbReference type="InterPro" id="IPR036641">
    <property type="entry name" value="HPT_dom_sf"/>
</dbReference>
<dbReference type="SMART" id="SM00388">
    <property type="entry name" value="HisKA"/>
    <property type="match status" value="1"/>
</dbReference>
<evidence type="ECO:0000256" key="13">
    <source>
        <dbReference type="PROSITE-ProRule" id="PRU00169"/>
    </source>
</evidence>
<keyword evidence="8" id="KW-0067">ATP-binding</keyword>
<feature type="modified residue" description="4-aspartylphosphate" evidence="13">
    <location>
        <position position="1250"/>
    </location>
</feature>
<dbReference type="PRINTS" id="PR00344">
    <property type="entry name" value="BCTRLSENSOR"/>
</dbReference>
<organism evidence="18 19">
    <name type="scientific">Dyella tabacisoli</name>
    <dbReference type="NCBI Taxonomy" id="2282381"/>
    <lineage>
        <taxon>Bacteria</taxon>
        <taxon>Pseudomonadati</taxon>
        <taxon>Pseudomonadota</taxon>
        <taxon>Gammaproteobacteria</taxon>
        <taxon>Lysobacterales</taxon>
        <taxon>Rhodanobacteraceae</taxon>
        <taxon>Dyella</taxon>
    </lineage>
</organism>
<comment type="subcellular location">
    <subcellularLocation>
        <location evidence="2">Cell inner membrane</location>
        <topology evidence="2">Multi-pass membrane protein</topology>
    </subcellularLocation>
</comment>
<dbReference type="RefSeq" id="WP_114847463.1">
    <property type="nucleotide sequence ID" value="NZ_JBHSPE010000022.1"/>
</dbReference>
<comment type="caution">
    <text evidence="18">The sequence shown here is derived from an EMBL/GenBank/DDBJ whole genome shotgun (WGS) entry which is preliminary data.</text>
</comment>
<dbReference type="SUPFAM" id="SSF55785">
    <property type="entry name" value="PYP-like sensor domain (PAS domain)"/>
    <property type="match status" value="2"/>
</dbReference>
<evidence type="ECO:0000256" key="11">
    <source>
        <dbReference type="ARBA" id="ARBA00068150"/>
    </source>
</evidence>
<feature type="modified residue" description="Phosphohistidine" evidence="12">
    <location>
        <position position="1378"/>
    </location>
</feature>
<dbReference type="CDD" id="cd00082">
    <property type="entry name" value="HisKA"/>
    <property type="match status" value="1"/>
</dbReference>
<dbReference type="InterPro" id="IPR004358">
    <property type="entry name" value="Sig_transdc_His_kin-like_C"/>
</dbReference>
<dbReference type="InterPro" id="IPR011006">
    <property type="entry name" value="CheY-like_superfamily"/>
</dbReference>
<feature type="domain" description="PAS" evidence="16">
    <location>
        <begin position="551"/>
        <end position="623"/>
    </location>
</feature>
<feature type="domain" description="Histidine kinase" evidence="14">
    <location>
        <begin position="827"/>
        <end position="1048"/>
    </location>
</feature>
<accession>A0A369UGR1</accession>
<evidence type="ECO:0000256" key="5">
    <source>
        <dbReference type="ARBA" id="ARBA00022679"/>
    </source>
</evidence>
<dbReference type="SUPFAM" id="SSF55874">
    <property type="entry name" value="ATPase domain of HSP90 chaperone/DNA topoisomerase II/histidine kinase"/>
    <property type="match status" value="1"/>
</dbReference>
<evidence type="ECO:0000256" key="10">
    <source>
        <dbReference type="ARBA" id="ARBA00064003"/>
    </source>
</evidence>
<dbReference type="Gene3D" id="3.30.565.10">
    <property type="entry name" value="Histidine kinase-like ATPase, C-terminal domain"/>
    <property type="match status" value="1"/>
</dbReference>
<dbReference type="InterPro" id="IPR003661">
    <property type="entry name" value="HisK_dim/P_dom"/>
</dbReference>
<dbReference type="Gene3D" id="3.40.50.2300">
    <property type="match status" value="1"/>
</dbReference>
<protein>
    <recommendedName>
        <fullName evidence="11">Sensory/regulatory protein RpfC</fullName>
        <ecNumber evidence="3">2.7.13.3</ecNumber>
    </recommendedName>
</protein>
<evidence type="ECO:0000256" key="8">
    <source>
        <dbReference type="ARBA" id="ARBA00022840"/>
    </source>
</evidence>
<dbReference type="PANTHER" id="PTHR45339">
    <property type="entry name" value="HYBRID SIGNAL TRANSDUCTION HISTIDINE KINASE J"/>
    <property type="match status" value="1"/>
</dbReference>
<dbReference type="Pfam" id="PF00072">
    <property type="entry name" value="Response_reg"/>
    <property type="match status" value="1"/>
</dbReference>
<keyword evidence="6" id="KW-0547">Nucleotide-binding</keyword>
<dbReference type="InterPro" id="IPR001638">
    <property type="entry name" value="Solute-binding_3/MltF_N"/>
</dbReference>
<dbReference type="Pfam" id="PF08448">
    <property type="entry name" value="PAS_4"/>
    <property type="match status" value="1"/>
</dbReference>
<dbReference type="InterPro" id="IPR001789">
    <property type="entry name" value="Sig_transdc_resp-reg_receiver"/>
</dbReference>
<dbReference type="EC" id="2.7.13.3" evidence="3"/>
<proteinExistence type="predicted"/>
<dbReference type="SUPFAM" id="SSF53850">
    <property type="entry name" value="Periplasmic binding protein-like II"/>
    <property type="match status" value="2"/>
</dbReference>
<dbReference type="SUPFAM" id="SSF47384">
    <property type="entry name" value="Homodimeric domain of signal transducing histidine kinase"/>
    <property type="match status" value="1"/>
</dbReference>
<dbReference type="Pfam" id="PF00497">
    <property type="entry name" value="SBP_bac_3"/>
    <property type="match status" value="2"/>
</dbReference>
<name>A0A369UGR1_9GAMM</name>
<evidence type="ECO:0000256" key="4">
    <source>
        <dbReference type="ARBA" id="ARBA00022553"/>
    </source>
</evidence>
<dbReference type="InterPro" id="IPR005467">
    <property type="entry name" value="His_kinase_dom"/>
</dbReference>
<keyword evidence="9" id="KW-0902">Two-component regulatory system</keyword>
<evidence type="ECO:0000313" key="18">
    <source>
        <dbReference type="EMBL" id="RDD79736.1"/>
    </source>
</evidence>
<dbReference type="Pfam" id="PF00512">
    <property type="entry name" value="HisKA"/>
    <property type="match status" value="1"/>
</dbReference>
<dbReference type="Gene3D" id="3.40.190.10">
    <property type="entry name" value="Periplasmic binding protein-like II"/>
    <property type="match status" value="4"/>
</dbReference>
<evidence type="ECO:0000259" key="17">
    <source>
        <dbReference type="PROSITE" id="PS50894"/>
    </source>
</evidence>
<evidence type="ECO:0000256" key="3">
    <source>
        <dbReference type="ARBA" id="ARBA00012438"/>
    </source>
</evidence>
<evidence type="ECO:0000256" key="1">
    <source>
        <dbReference type="ARBA" id="ARBA00000085"/>
    </source>
</evidence>
<evidence type="ECO:0000256" key="6">
    <source>
        <dbReference type="ARBA" id="ARBA00022741"/>
    </source>
</evidence>
<dbReference type="FunFam" id="3.30.565.10:FF:000010">
    <property type="entry name" value="Sensor histidine kinase RcsC"/>
    <property type="match status" value="1"/>
</dbReference>
<dbReference type="PANTHER" id="PTHR45339:SF5">
    <property type="entry name" value="HISTIDINE KINASE"/>
    <property type="match status" value="1"/>
</dbReference>
<keyword evidence="7" id="KW-0418">Kinase</keyword>
<dbReference type="GO" id="GO:0005886">
    <property type="term" value="C:plasma membrane"/>
    <property type="evidence" value="ECO:0007669"/>
    <property type="project" value="UniProtKB-SubCell"/>
</dbReference>
<dbReference type="PROSITE" id="PS50110">
    <property type="entry name" value="RESPONSE_REGULATORY"/>
    <property type="match status" value="1"/>
</dbReference>
<dbReference type="Pfam" id="PF01627">
    <property type="entry name" value="Hpt"/>
    <property type="match status" value="1"/>
</dbReference>
<dbReference type="InterPro" id="IPR013656">
    <property type="entry name" value="PAS_4"/>
</dbReference>
<evidence type="ECO:0000259" key="14">
    <source>
        <dbReference type="PROSITE" id="PS50109"/>
    </source>
</evidence>
<dbReference type="Gene3D" id="3.30.450.20">
    <property type="entry name" value="PAS domain"/>
    <property type="match status" value="2"/>
</dbReference>
<dbReference type="OrthoDB" id="9797243at2"/>
<dbReference type="CDD" id="cd01007">
    <property type="entry name" value="PBP2_BvgS_HisK_like"/>
    <property type="match status" value="2"/>
</dbReference>
<dbReference type="EMBL" id="QQAH01000029">
    <property type="protein sequence ID" value="RDD79736.1"/>
    <property type="molecule type" value="Genomic_DNA"/>
</dbReference>
<dbReference type="CDD" id="cd16922">
    <property type="entry name" value="HATPase_EvgS-ArcB-TorS-like"/>
    <property type="match status" value="1"/>
</dbReference>
<dbReference type="InterPro" id="IPR003594">
    <property type="entry name" value="HATPase_dom"/>
</dbReference>
<dbReference type="InterPro" id="IPR000014">
    <property type="entry name" value="PAS"/>
</dbReference>
<evidence type="ECO:0000256" key="9">
    <source>
        <dbReference type="ARBA" id="ARBA00023012"/>
    </source>
</evidence>
<dbReference type="PROSITE" id="PS50109">
    <property type="entry name" value="HIS_KIN"/>
    <property type="match status" value="1"/>
</dbReference>
<keyword evidence="4 13" id="KW-0597">Phosphoprotein</keyword>
<evidence type="ECO:0000259" key="16">
    <source>
        <dbReference type="PROSITE" id="PS50112"/>
    </source>
</evidence>
<dbReference type="Gene3D" id="1.10.287.130">
    <property type="match status" value="1"/>
</dbReference>
<feature type="domain" description="HPt" evidence="17">
    <location>
        <begin position="1339"/>
        <end position="1434"/>
    </location>
</feature>
<keyword evidence="5" id="KW-0808">Transferase</keyword>
<dbReference type="FunFam" id="1.10.287.130:FF:000002">
    <property type="entry name" value="Two-component osmosensing histidine kinase"/>
    <property type="match status" value="1"/>
</dbReference>
<dbReference type="GO" id="GO:0005524">
    <property type="term" value="F:ATP binding"/>
    <property type="evidence" value="ECO:0007669"/>
    <property type="project" value="UniProtKB-KW"/>
</dbReference>
<dbReference type="InterPro" id="IPR035965">
    <property type="entry name" value="PAS-like_dom_sf"/>
</dbReference>
<dbReference type="Gene3D" id="1.20.120.160">
    <property type="entry name" value="HPT domain"/>
    <property type="match status" value="1"/>
</dbReference>
<dbReference type="InterPro" id="IPR036097">
    <property type="entry name" value="HisK_dim/P_sf"/>
</dbReference>
<dbReference type="SMART" id="SM00062">
    <property type="entry name" value="PBPb"/>
    <property type="match status" value="2"/>
</dbReference>
<evidence type="ECO:0000259" key="15">
    <source>
        <dbReference type="PROSITE" id="PS50110"/>
    </source>
</evidence>
<dbReference type="NCBIfam" id="TIGR00229">
    <property type="entry name" value="sensory_box"/>
    <property type="match status" value="1"/>
</dbReference>
<evidence type="ECO:0000313" key="19">
    <source>
        <dbReference type="Proteomes" id="UP000253782"/>
    </source>
</evidence>
<reference evidence="18 19" key="1">
    <citation type="submission" date="2018-07" db="EMBL/GenBank/DDBJ databases">
        <title>Dyella tabacisoli L4-6T, whole genome shotgun sequence.</title>
        <authorList>
            <person name="Zhou X.-K."/>
            <person name="Li W.-J."/>
            <person name="Duan Y.-Q."/>
        </authorList>
    </citation>
    <scope>NUCLEOTIDE SEQUENCE [LARGE SCALE GENOMIC DNA]</scope>
    <source>
        <strain evidence="18 19">L4-6</strain>
    </source>
</reference>
<keyword evidence="19" id="KW-1185">Reference proteome</keyword>
<dbReference type="SMART" id="SM00448">
    <property type="entry name" value="REC"/>
    <property type="match status" value="1"/>
</dbReference>
<comment type="subunit">
    <text evidence="10">At low DSF concentrations, interacts with RpfF.</text>
</comment>
<dbReference type="GO" id="GO:0000155">
    <property type="term" value="F:phosphorelay sensor kinase activity"/>
    <property type="evidence" value="ECO:0007669"/>
    <property type="project" value="InterPro"/>
</dbReference>
<evidence type="ECO:0000256" key="7">
    <source>
        <dbReference type="ARBA" id="ARBA00022777"/>
    </source>
</evidence>
<dbReference type="Proteomes" id="UP000253782">
    <property type="component" value="Unassembled WGS sequence"/>
</dbReference>
<dbReference type="CDD" id="cd00130">
    <property type="entry name" value="PAS"/>
    <property type="match status" value="1"/>
</dbReference>
<comment type="catalytic activity">
    <reaction evidence="1">
        <text>ATP + protein L-histidine = ADP + protein N-phospho-L-histidine.</text>
        <dbReference type="EC" id="2.7.13.3"/>
    </reaction>
</comment>
<evidence type="ECO:0000256" key="12">
    <source>
        <dbReference type="PROSITE-ProRule" id="PRU00110"/>
    </source>
</evidence>